<accession>A0A420EKT9</accession>
<evidence type="ECO:0000313" key="1">
    <source>
        <dbReference type="EMBL" id="RKF21260.1"/>
    </source>
</evidence>
<evidence type="ECO:0000313" key="2">
    <source>
        <dbReference type="Proteomes" id="UP000284395"/>
    </source>
</evidence>
<dbReference type="PIRSF" id="PIRSF032025">
    <property type="entry name" value="UCP032025"/>
    <property type="match status" value="1"/>
</dbReference>
<gene>
    <name evidence="1" type="ORF">D6851_08735</name>
</gene>
<sequence length="136" mass="15762">MPLHMTKIAYGIDHPQELADRLAMRAQEWGGEARIVTRYLPKRHEEMLDGSLYWIMDHVLVARSPILGFEQRKEDGRWWIRLDPELIPVEGQPKRAHQGWRYLEARDAPRDLPSGAVGDDVIPGKLLNELHRLALI</sequence>
<dbReference type="OrthoDB" id="9798292at2"/>
<proteinExistence type="predicted"/>
<dbReference type="InterPro" id="IPR008320">
    <property type="entry name" value="UCP032025"/>
</dbReference>
<organism evidence="1 2">
    <name type="scientific">Altericroceibacterium spongiae</name>
    <dbReference type="NCBI Taxonomy" id="2320269"/>
    <lineage>
        <taxon>Bacteria</taxon>
        <taxon>Pseudomonadati</taxon>
        <taxon>Pseudomonadota</taxon>
        <taxon>Alphaproteobacteria</taxon>
        <taxon>Sphingomonadales</taxon>
        <taxon>Erythrobacteraceae</taxon>
        <taxon>Altericroceibacterium</taxon>
    </lineage>
</organism>
<comment type="caution">
    <text evidence="1">The sequence shown here is derived from an EMBL/GenBank/DDBJ whole genome shotgun (WGS) entry which is preliminary data.</text>
</comment>
<reference evidence="1 2" key="1">
    <citation type="submission" date="2018-09" db="EMBL/GenBank/DDBJ databases">
        <title>Altererythrobacter spongiae sp. nov., isolated from a marine sponge.</title>
        <authorList>
            <person name="Zhuang L."/>
            <person name="Luo L."/>
        </authorList>
    </citation>
    <scope>NUCLEOTIDE SEQUENCE [LARGE SCALE GENOMIC DNA]</scope>
    <source>
        <strain evidence="1 2">HN-Y73</strain>
    </source>
</reference>
<dbReference type="RefSeq" id="WP_120324758.1">
    <property type="nucleotide sequence ID" value="NZ_RAPF01000004.1"/>
</dbReference>
<dbReference type="AlphaFoldDB" id="A0A420EKT9"/>
<name>A0A420EKT9_9SPHN</name>
<dbReference type="Pfam" id="PF07370">
    <property type="entry name" value="DUF1489"/>
    <property type="match status" value="1"/>
</dbReference>
<dbReference type="EMBL" id="RAPF01000004">
    <property type="protein sequence ID" value="RKF21260.1"/>
    <property type="molecule type" value="Genomic_DNA"/>
</dbReference>
<dbReference type="Proteomes" id="UP000284395">
    <property type="component" value="Unassembled WGS sequence"/>
</dbReference>
<protein>
    <submittedName>
        <fullName evidence="1">DUF1489 family protein</fullName>
    </submittedName>
</protein>
<keyword evidence="2" id="KW-1185">Reference proteome</keyword>